<dbReference type="InterPro" id="IPR011021">
    <property type="entry name" value="Arrestin-like_N"/>
</dbReference>
<protein>
    <recommendedName>
        <fullName evidence="3">Arrestin C-terminal-like domain-containing protein</fullName>
    </recommendedName>
</protein>
<dbReference type="GO" id="GO:0005737">
    <property type="term" value="C:cytoplasm"/>
    <property type="evidence" value="ECO:0007669"/>
    <property type="project" value="TreeGrafter"/>
</dbReference>
<feature type="compositionally biased region" description="Pro residues" evidence="2">
    <location>
        <begin position="464"/>
        <end position="476"/>
    </location>
</feature>
<dbReference type="Gene3D" id="2.60.40.640">
    <property type="match status" value="2"/>
</dbReference>
<proteinExistence type="inferred from homology"/>
<dbReference type="InterPro" id="IPR014756">
    <property type="entry name" value="Ig_E-set"/>
</dbReference>
<feature type="domain" description="Arrestin C-terminal-like" evidence="3">
    <location>
        <begin position="174"/>
        <end position="302"/>
    </location>
</feature>
<dbReference type="InterPro" id="IPR011022">
    <property type="entry name" value="Arrestin_C-like"/>
</dbReference>
<dbReference type="RefSeq" id="XP_066911335.1">
    <property type="nucleotide sequence ID" value="XM_067055234.1"/>
</dbReference>
<dbReference type="PANTHER" id="PTHR11188:SF17">
    <property type="entry name" value="FI21816P1"/>
    <property type="match status" value="1"/>
</dbReference>
<feature type="compositionally biased region" description="Pro residues" evidence="2">
    <location>
        <begin position="415"/>
        <end position="439"/>
    </location>
</feature>
<dbReference type="Proteomes" id="UP000594262">
    <property type="component" value="Unplaced"/>
</dbReference>
<dbReference type="Pfam" id="PF00339">
    <property type="entry name" value="Arrestin_N"/>
    <property type="match status" value="1"/>
</dbReference>
<evidence type="ECO:0000256" key="1">
    <source>
        <dbReference type="ARBA" id="ARBA00005298"/>
    </source>
</evidence>
<dbReference type="EnsemblMetazoa" id="CLYHEMT025537.1">
    <property type="protein sequence ID" value="CLYHEMP025537.1"/>
    <property type="gene ID" value="CLYHEMG025537"/>
</dbReference>
<dbReference type="SMART" id="SM01017">
    <property type="entry name" value="Arrestin_C"/>
    <property type="match status" value="1"/>
</dbReference>
<feature type="region of interest" description="Disordered" evidence="2">
    <location>
        <begin position="367"/>
        <end position="490"/>
    </location>
</feature>
<dbReference type="SUPFAM" id="SSF81296">
    <property type="entry name" value="E set domains"/>
    <property type="match status" value="2"/>
</dbReference>
<dbReference type="AlphaFoldDB" id="A0A7M5XKY8"/>
<accession>A0A7M5XKY8</accession>
<dbReference type="GO" id="GO:0015031">
    <property type="term" value="P:protein transport"/>
    <property type="evidence" value="ECO:0007669"/>
    <property type="project" value="TreeGrafter"/>
</dbReference>
<evidence type="ECO:0000313" key="4">
    <source>
        <dbReference type="EnsemblMetazoa" id="CLYHEMP025537.1"/>
    </source>
</evidence>
<keyword evidence="5" id="KW-1185">Reference proteome</keyword>
<dbReference type="GeneID" id="136798600"/>
<comment type="similarity">
    <text evidence="1">Belongs to the arrestin family.</text>
</comment>
<evidence type="ECO:0000313" key="5">
    <source>
        <dbReference type="Proteomes" id="UP000594262"/>
    </source>
</evidence>
<dbReference type="PANTHER" id="PTHR11188">
    <property type="entry name" value="ARRESTIN DOMAIN CONTAINING PROTEIN"/>
    <property type="match status" value="1"/>
</dbReference>
<dbReference type="Pfam" id="PF02752">
    <property type="entry name" value="Arrestin_C"/>
    <property type="match status" value="1"/>
</dbReference>
<evidence type="ECO:0000259" key="3">
    <source>
        <dbReference type="SMART" id="SM01017"/>
    </source>
</evidence>
<evidence type="ECO:0000256" key="2">
    <source>
        <dbReference type="SAM" id="MobiDB-lite"/>
    </source>
</evidence>
<name>A0A7M5XKY8_9CNID</name>
<organism evidence="4 5">
    <name type="scientific">Clytia hemisphaerica</name>
    <dbReference type="NCBI Taxonomy" id="252671"/>
    <lineage>
        <taxon>Eukaryota</taxon>
        <taxon>Metazoa</taxon>
        <taxon>Cnidaria</taxon>
        <taxon>Hydrozoa</taxon>
        <taxon>Hydroidolina</taxon>
        <taxon>Leptothecata</taxon>
        <taxon>Obeliida</taxon>
        <taxon>Clytiidae</taxon>
        <taxon>Clytia</taxon>
    </lineage>
</organism>
<dbReference type="OrthoDB" id="2333384at2759"/>
<dbReference type="InterPro" id="IPR050357">
    <property type="entry name" value="Arrestin_domain-protein"/>
</dbReference>
<feature type="compositionally biased region" description="Pro residues" evidence="2">
    <location>
        <begin position="394"/>
        <end position="407"/>
    </location>
</feature>
<sequence length="490" mass="53164">MGKIQFLAINFTNERQVYYPGEQLAGVVVLSLSAPMEARCIKMEFEGKGYCHWSETHGTGDDRRTEHYYGKEKIFEYKCVIYGQSGGGSRVVLPAGQTSYQFAFTVPNNIPSSFEGRIGHIRYEMKAEIDRPWKFDHKVKRPITINDIIDTNLPQYQIKPGGTEHKDVGCLCCAAGPLEIAANIDRACYCPGESIYITADIQNNTTRDMERVKGKLIQTIAYHASSKTKTHSNTVARLEGPAIPRGQFAKWDNQQMPIPALPPSIMNSRVITVSYYVEIEVEVPWGMDPDIKLPITLGTIPFRPVYQQFTAPQYNAGAPPMGLAPPNIFTDMPPPSYASATGEQAVNIADDNDKHTRGNLSYMPVYTFAQPYQGPPPSAPAEHQLPPGFQPQLQPGPPGGFAPPPQQPGGYALPPQQPGGYPPAGPPGGYPAAGPPPQGAPGNYPAGPGGYPAEQPIITQPGASPYPPAGQQPPYNPEGEAAPISKPPME</sequence>
<dbReference type="InterPro" id="IPR014752">
    <property type="entry name" value="Arrestin-like_C"/>
</dbReference>
<reference evidence="4" key="1">
    <citation type="submission" date="2021-01" db="UniProtKB">
        <authorList>
            <consortium name="EnsemblMetazoa"/>
        </authorList>
    </citation>
    <scope>IDENTIFICATION</scope>
</reference>